<reference evidence="1 2" key="1">
    <citation type="journal article" date="2019" name="Commun. Biol.">
        <title>The bagworm genome reveals a unique fibroin gene that provides high tensile strength.</title>
        <authorList>
            <person name="Kono N."/>
            <person name="Nakamura H."/>
            <person name="Ohtoshi R."/>
            <person name="Tomita M."/>
            <person name="Numata K."/>
            <person name="Arakawa K."/>
        </authorList>
    </citation>
    <scope>NUCLEOTIDE SEQUENCE [LARGE SCALE GENOMIC DNA]</scope>
</reference>
<evidence type="ECO:0000313" key="2">
    <source>
        <dbReference type="Proteomes" id="UP000299102"/>
    </source>
</evidence>
<keyword evidence="2" id="KW-1185">Reference proteome</keyword>
<evidence type="ECO:0000313" key="1">
    <source>
        <dbReference type="EMBL" id="GBP97865.1"/>
    </source>
</evidence>
<comment type="caution">
    <text evidence="1">The sequence shown here is derived from an EMBL/GenBank/DDBJ whole genome shotgun (WGS) entry which is preliminary data.</text>
</comment>
<dbReference type="EMBL" id="BGZK01003017">
    <property type="protein sequence ID" value="GBP97865.1"/>
    <property type="molecule type" value="Genomic_DNA"/>
</dbReference>
<protein>
    <submittedName>
        <fullName evidence="1">Uncharacterized protein</fullName>
    </submittedName>
</protein>
<accession>A0A4C2AG08</accession>
<sequence>MSRRSWSPIHLKCKIVSRIGPRRRDDIVTDFLADERDDYRLPTASLRAHAPPAIGRPARCRRRVKTRAKWRGCARGGIAMAGPSAPAPPPTPGKDFLLRAALAAGRGRSAASGSRPHQFLNIYGAGSISIFRLLERKTFPCRLISFTTFSHSFSLKRTYAREFLNGSL</sequence>
<organism evidence="1 2">
    <name type="scientific">Eumeta variegata</name>
    <name type="common">Bagworm moth</name>
    <name type="synonym">Eumeta japonica</name>
    <dbReference type="NCBI Taxonomy" id="151549"/>
    <lineage>
        <taxon>Eukaryota</taxon>
        <taxon>Metazoa</taxon>
        <taxon>Ecdysozoa</taxon>
        <taxon>Arthropoda</taxon>
        <taxon>Hexapoda</taxon>
        <taxon>Insecta</taxon>
        <taxon>Pterygota</taxon>
        <taxon>Neoptera</taxon>
        <taxon>Endopterygota</taxon>
        <taxon>Lepidoptera</taxon>
        <taxon>Glossata</taxon>
        <taxon>Ditrysia</taxon>
        <taxon>Tineoidea</taxon>
        <taxon>Psychidae</taxon>
        <taxon>Oiketicinae</taxon>
        <taxon>Eumeta</taxon>
    </lineage>
</organism>
<dbReference type="AlphaFoldDB" id="A0A4C2AG08"/>
<name>A0A4C2AG08_EUMVA</name>
<gene>
    <name evidence="1" type="ORF">EVAR_65983_1</name>
</gene>
<proteinExistence type="predicted"/>
<dbReference type="Proteomes" id="UP000299102">
    <property type="component" value="Unassembled WGS sequence"/>
</dbReference>